<dbReference type="PROSITE" id="PS50983">
    <property type="entry name" value="FE_B12_PBP"/>
    <property type="match status" value="1"/>
</dbReference>
<accession>A0A0C2RPJ7</accession>
<name>A0A0C2RPJ7_9BACL</name>
<keyword evidence="4" id="KW-1185">Reference proteome</keyword>
<dbReference type="Gene3D" id="3.40.50.1980">
    <property type="entry name" value="Nitrogenase molybdenum iron protein domain"/>
    <property type="match status" value="2"/>
</dbReference>
<evidence type="ECO:0000259" key="2">
    <source>
        <dbReference type="PROSITE" id="PS50983"/>
    </source>
</evidence>
<proteinExistence type="inferred from homology"/>
<dbReference type="EMBL" id="JXRR01000021">
    <property type="protein sequence ID" value="KIL43669.1"/>
    <property type="molecule type" value="Genomic_DNA"/>
</dbReference>
<comment type="caution">
    <text evidence="3">The sequence shown here is derived from an EMBL/GenBank/DDBJ whole genome shotgun (WGS) entry which is preliminary data.</text>
</comment>
<dbReference type="PATRIC" id="fig|220754.4.peg.3203"/>
<protein>
    <submittedName>
        <fullName evidence="3">Vitamin B12-binding protein</fullName>
    </submittedName>
</protein>
<organism evidence="3 4">
    <name type="scientific">Jeotgalibacillus campisalis</name>
    <dbReference type="NCBI Taxonomy" id="220754"/>
    <lineage>
        <taxon>Bacteria</taxon>
        <taxon>Bacillati</taxon>
        <taxon>Bacillota</taxon>
        <taxon>Bacilli</taxon>
        <taxon>Bacillales</taxon>
        <taxon>Caryophanaceae</taxon>
        <taxon>Jeotgalibacillus</taxon>
    </lineage>
</organism>
<dbReference type="OrthoDB" id="9787772at2"/>
<dbReference type="Pfam" id="PF01497">
    <property type="entry name" value="Peripla_BP_2"/>
    <property type="match status" value="1"/>
</dbReference>
<dbReference type="CDD" id="cd01144">
    <property type="entry name" value="BtuF"/>
    <property type="match status" value="1"/>
</dbReference>
<evidence type="ECO:0000313" key="3">
    <source>
        <dbReference type="EMBL" id="KIL43669.1"/>
    </source>
</evidence>
<dbReference type="PANTHER" id="PTHR30535">
    <property type="entry name" value="VITAMIN B12-BINDING PROTEIN"/>
    <property type="match status" value="1"/>
</dbReference>
<dbReference type="AlphaFoldDB" id="A0A0C2RPJ7"/>
<comment type="similarity">
    <text evidence="1">Belongs to the bacterial solute-binding protein 8 family.</text>
</comment>
<sequence length="269" mass="30561">MRIASLCPSNTELLHYLGLTSSLVGVDDFSDWPKSITHLPRLGPDLSINIDQLEALEPDLIVASLSVPGMEKNIEELQKRNLPHIVLNPQSLAEIGQDLMTLGKAAHCEDTAAQVHSQYVDILEEFTTASRLVNDNPSLYWEWWPKPVFTPGSVNWLTEVSLLAGGTNLFSDIELASIQTDWQDVFDRNPDHICLAWVGVRKEKIKPELIFKRPRWSELTAVKENRIHILEEDLYCRPSPRLIEGIWKLGSLLHPQHYKTIQLPEIFTS</sequence>
<dbReference type="SUPFAM" id="SSF53807">
    <property type="entry name" value="Helical backbone' metal receptor"/>
    <property type="match status" value="1"/>
</dbReference>
<dbReference type="InterPro" id="IPR002491">
    <property type="entry name" value="ABC_transptr_periplasmic_BD"/>
</dbReference>
<feature type="domain" description="Fe/B12 periplasmic-binding" evidence="2">
    <location>
        <begin position="2"/>
        <end position="257"/>
    </location>
</feature>
<gene>
    <name evidence="3" type="ORF">KR50_31890</name>
</gene>
<reference evidence="3 4" key="1">
    <citation type="submission" date="2015-01" db="EMBL/GenBank/DDBJ databases">
        <title>Jeotgalibacillus campisalis genome sequencing.</title>
        <authorList>
            <person name="Goh K.M."/>
            <person name="Chan K.-G."/>
            <person name="Yaakop A.S."/>
            <person name="Ee R."/>
            <person name="Gan H.M."/>
            <person name="Chan C.S."/>
        </authorList>
    </citation>
    <scope>NUCLEOTIDE SEQUENCE [LARGE SCALE GENOMIC DNA]</scope>
    <source>
        <strain evidence="3 4">SF-57</strain>
    </source>
</reference>
<dbReference type="InterPro" id="IPR050902">
    <property type="entry name" value="ABC_Transporter_SBP"/>
</dbReference>
<evidence type="ECO:0000313" key="4">
    <source>
        <dbReference type="Proteomes" id="UP000031972"/>
    </source>
</evidence>
<dbReference type="RefSeq" id="WP_041060711.1">
    <property type="nucleotide sequence ID" value="NZ_JXRR01000021.1"/>
</dbReference>
<evidence type="ECO:0000256" key="1">
    <source>
        <dbReference type="ARBA" id="ARBA00008814"/>
    </source>
</evidence>
<dbReference type="PANTHER" id="PTHR30535:SF34">
    <property type="entry name" value="MOLYBDATE-BINDING PROTEIN MOLA"/>
    <property type="match status" value="1"/>
</dbReference>
<dbReference type="Proteomes" id="UP000031972">
    <property type="component" value="Unassembled WGS sequence"/>
</dbReference>